<dbReference type="SUPFAM" id="SSF52777">
    <property type="entry name" value="CoA-dependent acyltransferases"/>
    <property type="match status" value="1"/>
</dbReference>
<dbReference type="OrthoDB" id="6345137at2759"/>
<gene>
    <name evidence="1" type="ORF">Anas_14487</name>
</gene>
<dbReference type="InterPro" id="IPR023213">
    <property type="entry name" value="CAT-like_dom_sf"/>
</dbReference>
<accession>A0A5N5T1B9</accession>
<comment type="caution">
    <text evidence="1">The sequence shown here is derived from an EMBL/GenBank/DDBJ whole genome shotgun (WGS) entry which is preliminary data.</text>
</comment>
<dbReference type="EMBL" id="SEYY01016712">
    <property type="protein sequence ID" value="KAB7499779.1"/>
    <property type="molecule type" value="Genomic_DNA"/>
</dbReference>
<evidence type="ECO:0000313" key="2">
    <source>
        <dbReference type="Proteomes" id="UP000326759"/>
    </source>
</evidence>
<evidence type="ECO:0000313" key="1">
    <source>
        <dbReference type="EMBL" id="KAB7499779.1"/>
    </source>
</evidence>
<keyword evidence="2" id="KW-1185">Reference proteome</keyword>
<dbReference type="Gene3D" id="3.30.559.10">
    <property type="entry name" value="Chloramphenicol acetyltransferase-like domain"/>
    <property type="match status" value="1"/>
</dbReference>
<evidence type="ECO:0008006" key="3">
    <source>
        <dbReference type="Google" id="ProtNLM"/>
    </source>
</evidence>
<sequence>MSPTLTKVRKLNRTEITFENGNSHFSIGIICFWLTLEFKNKVSEEQIKEALTILFRNMDVLHMCIRKENDHYWFYKMDEEKIPLQVLKNQSPESVFSKETHTCIDSATGPLWRATYITSDETLKENNTFSSNILFTFHHAIVDGYTAINICNNFLKVLNDVIGGNVQKLYDFGQLNDGT</sequence>
<name>A0A5N5T1B9_9CRUS</name>
<proteinExistence type="predicted"/>
<organism evidence="1 2">
    <name type="scientific">Armadillidium nasatum</name>
    <dbReference type="NCBI Taxonomy" id="96803"/>
    <lineage>
        <taxon>Eukaryota</taxon>
        <taxon>Metazoa</taxon>
        <taxon>Ecdysozoa</taxon>
        <taxon>Arthropoda</taxon>
        <taxon>Crustacea</taxon>
        <taxon>Multicrustacea</taxon>
        <taxon>Malacostraca</taxon>
        <taxon>Eumalacostraca</taxon>
        <taxon>Peracarida</taxon>
        <taxon>Isopoda</taxon>
        <taxon>Oniscidea</taxon>
        <taxon>Crinocheta</taxon>
        <taxon>Armadillidiidae</taxon>
        <taxon>Armadillidium</taxon>
    </lineage>
</organism>
<protein>
    <recommendedName>
        <fullName evidence="3">Condensation domain-containing protein</fullName>
    </recommendedName>
</protein>
<dbReference type="Proteomes" id="UP000326759">
    <property type="component" value="Unassembled WGS sequence"/>
</dbReference>
<reference evidence="1 2" key="1">
    <citation type="journal article" date="2019" name="PLoS Biol.">
        <title>Sex chromosomes control vertical transmission of feminizing Wolbachia symbionts in an isopod.</title>
        <authorList>
            <person name="Becking T."/>
            <person name="Chebbi M.A."/>
            <person name="Giraud I."/>
            <person name="Moumen B."/>
            <person name="Laverre T."/>
            <person name="Caubet Y."/>
            <person name="Peccoud J."/>
            <person name="Gilbert C."/>
            <person name="Cordaux R."/>
        </authorList>
    </citation>
    <scope>NUCLEOTIDE SEQUENCE [LARGE SCALE GENOMIC DNA]</scope>
    <source>
        <strain evidence="1">ANa2</strain>
        <tissue evidence="1">Whole body excluding digestive tract and cuticle</tissue>
    </source>
</reference>
<dbReference type="AlphaFoldDB" id="A0A5N5T1B9"/>